<sequence length="132" mass="14420">MKSSLRALSVCRKAVETLNGACFHTRGRAGAPRGCWSSPLWPSVVLRRCRCTAALWRRRSQTQGWSLTFTFRWPFTRLIAGVFTAAKPAGGRRRAFEWAGRHRVRYADGSLRPSAGAASLTGPVCGAGSPGR</sequence>
<accession>A0A9D3LQV6</accession>
<gene>
    <name evidence="1" type="ORF">ANANG_G00281170</name>
</gene>
<reference evidence="1" key="1">
    <citation type="submission" date="2021-01" db="EMBL/GenBank/DDBJ databases">
        <title>A chromosome-scale assembly of European eel, Anguilla anguilla.</title>
        <authorList>
            <person name="Henkel C."/>
            <person name="Jong-Raadsen S.A."/>
            <person name="Dufour S."/>
            <person name="Weltzien F.-A."/>
            <person name="Palstra A.P."/>
            <person name="Pelster B."/>
            <person name="Spaink H.P."/>
            <person name="Van Den Thillart G.E."/>
            <person name="Jansen H."/>
            <person name="Zahm M."/>
            <person name="Klopp C."/>
            <person name="Cedric C."/>
            <person name="Louis A."/>
            <person name="Berthelot C."/>
            <person name="Parey E."/>
            <person name="Roest Crollius H."/>
            <person name="Montfort J."/>
            <person name="Robinson-Rechavi M."/>
            <person name="Bucao C."/>
            <person name="Bouchez O."/>
            <person name="Gislard M."/>
            <person name="Lluch J."/>
            <person name="Milhes M."/>
            <person name="Lampietro C."/>
            <person name="Lopez Roques C."/>
            <person name="Donnadieu C."/>
            <person name="Braasch I."/>
            <person name="Desvignes T."/>
            <person name="Postlethwait J."/>
            <person name="Bobe J."/>
            <person name="Guiguen Y."/>
            <person name="Dirks R."/>
        </authorList>
    </citation>
    <scope>NUCLEOTIDE SEQUENCE</scope>
    <source>
        <strain evidence="1">Tag_6206</strain>
        <tissue evidence="1">Liver</tissue>
    </source>
</reference>
<organism evidence="1 2">
    <name type="scientific">Anguilla anguilla</name>
    <name type="common">European freshwater eel</name>
    <name type="synonym">Muraena anguilla</name>
    <dbReference type="NCBI Taxonomy" id="7936"/>
    <lineage>
        <taxon>Eukaryota</taxon>
        <taxon>Metazoa</taxon>
        <taxon>Chordata</taxon>
        <taxon>Craniata</taxon>
        <taxon>Vertebrata</taxon>
        <taxon>Euteleostomi</taxon>
        <taxon>Actinopterygii</taxon>
        <taxon>Neopterygii</taxon>
        <taxon>Teleostei</taxon>
        <taxon>Anguilliformes</taxon>
        <taxon>Anguillidae</taxon>
        <taxon>Anguilla</taxon>
    </lineage>
</organism>
<dbReference type="EMBL" id="JAFIRN010000016">
    <property type="protein sequence ID" value="KAG5833934.1"/>
    <property type="molecule type" value="Genomic_DNA"/>
</dbReference>
<dbReference type="AlphaFoldDB" id="A0A9D3LQV6"/>
<dbReference type="Proteomes" id="UP001044222">
    <property type="component" value="Chromosome 16"/>
</dbReference>
<protein>
    <submittedName>
        <fullName evidence="1">Uncharacterized protein</fullName>
    </submittedName>
</protein>
<name>A0A9D3LQV6_ANGAN</name>
<proteinExistence type="predicted"/>
<comment type="caution">
    <text evidence="1">The sequence shown here is derived from an EMBL/GenBank/DDBJ whole genome shotgun (WGS) entry which is preliminary data.</text>
</comment>
<keyword evidence="2" id="KW-1185">Reference proteome</keyword>
<evidence type="ECO:0000313" key="1">
    <source>
        <dbReference type="EMBL" id="KAG5833934.1"/>
    </source>
</evidence>
<evidence type="ECO:0000313" key="2">
    <source>
        <dbReference type="Proteomes" id="UP001044222"/>
    </source>
</evidence>